<dbReference type="InterPro" id="IPR046283">
    <property type="entry name" value="DUF6320"/>
</dbReference>
<organism evidence="2 3">
    <name type="scientific">Hungatella hathewayi WAL-18680</name>
    <dbReference type="NCBI Taxonomy" id="742737"/>
    <lineage>
        <taxon>Bacteria</taxon>
        <taxon>Bacillati</taxon>
        <taxon>Bacillota</taxon>
        <taxon>Clostridia</taxon>
        <taxon>Lachnospirales</taxon>
        <taxon>Lachnospiraceae</taxon>
        <taxon>Hungatella</taxon>
    </lineage>
</organism>
<keyword evidence="1" id="KW-0472">Membrane</keyword>
<protein>
    <submittedName>
        <fullName evidence="2">Uncharacterized protein</fullName>
    </submittedName>
</protein>
<accession>G5ICA6</accession>
<dbReference type="Pfam" id="PF19845">
    <property type="entry name" value="DUF6320"/>
    <property type="match status" value="1"/>
</dbReference>
<name>G5ICA6_9FIRM</name>
<comment type="caution">
    <text evidence="2">The sequence shown here is derived from an EMBL/GenBank/DDBJ whole genome shotgun (WGS) entry which is preliminary data.</text>
</comment>
<feature type="transmembrane region" description="Helical" evidence="1">
    <location>
        <begin position="471"/>
        <end position="489"/>
    </location>
</feature>
<keyword evidence="1" id="KW-0812">Transmembrane</keyword>
<keyword evidence="1" id="KW-1133">Transmembrane helix</keyword>
<evidence type="ECO:0000313" key="3">
    <source>
        <dbReference type="Proteomes" id="UP000005384"/>
    </source>
</evidence>
<feature type="transmembrane region" description="Helical" evidence="1">
    <location>
        <begin position="582"/>
        <end position="602"/>
    </location>
</feature>
<keyword evidence="3" id="KW-1185">Reference proteome</keyword>
<proteinExistence type="predicted"/>
<dbReference type="PATRIC" id="fig|742737.3.peg.1094"/>
<dbReference type="Proteomes" id="UP000005384">
    <property type="component" value="Unassembled WGS sequence"/>
</dbReference>
<feature type="transmembrane region" description="Helical" evidence="1">
    <location>
        <begin position="528"/>
        <end position="548"/>
    </location>
</feature>
<dbReference type="EMBL" id="ADLN01000009">
    <property type="protein sequence ID" value="EHI61024.1"/>
    <property type="molecule type" value="Genomic_DNA"/>
</dbReference>
<dbReference type="RefSeq" id="WP_006779075.1">
    <property type="nucleotide sequence ID" value="NZ_CP040506.1"/>
</dbReference>
<dbReference type="OrthoDB" id="4876345at2"/>
<dbReference type="SUPFAM" id="SSF52777">
    <property type="entry name" value="CoA-dependent acyltransferases"/>
    <property type="match status" value="1"/>
</dbReference>
<feature type="transmembrane region" description="Helical" evidence="1">
    <location>
        <begin position="447"/>
        <end position="465"/>
    </location>
</feature>
<dbReference type="AlphaFoldDB" id="G5ICA6"/>
<reference evidence="2 3" key="1">
    <citation type="submission" date="2011-08" db="EMBL/GenBank/DDBJ databases">
        <title>The Genome Sequence of Clostridium hathewayi WAL-18680.</title>
        <authorList>
            <consortium name="The Broad Institute Genome Sequencing Platform"/>
            <person name="Earl A."/>
            <person name="Ward D."/>
            <person name="Feldgarden M."/>
            <person name="Gevers D."/>
            <person name="Finegold S.M."/>
            <person name="Summanen P.H."/>
            <person name="Molitoris D.R."/>
            <person name="Song M."/>
            <person name="Daigneault M."/>
            <person name="Allen-Vercoe E."/>
            <person name="Young S.K."/>
            <person name="Zeng Q."/>
            <person name="Gargeya S."/>
            <person name="Fitzgerald M."/>
            <person name="Haas B."/>
            <person name="Abouelleil A."/>
            <person name="Alvarado L."/>
            <person name="Arachchi H.M."/>
            <person name="Berlin A."/>
            <person name="Brown A."/>
            <person name="Chapman S.B."/>
            <person name="Chen Z."/>
            <person name="Dunbar C."/>
            <person name="Freedman E."/>
            <person name="Gearin G."/>
            <person name="Gellesch M."/>
            <person name="Goldberg J."/>
            <person name="Griggs A."/>
            <person name="Gujja S."/>
            <person name="Heiman D."/>
            <person name="Howarth C."/>
            <person name="Larson L."/>
            <person name="Lui A."/>
            <person name="MacDonald P.J.P."/>
            <person name="Montmayeur A."/>
            <person name="Murphy C."/>
            <person name="Neiman D."/>
            <person name="Pearson M."/>
            <person name="Priest M."/>
            <person name="Roberts A."/>
            <person name="Saif S."/>
            <person name="Shea T."/>
            <person name="Shenoy N."/>
            <person name="Sisk P."/>
            <person name="Stolte C."/>
            <person name="Sykes S."/>
            <person name="Wortman J."/>
            <person name="Nusbaum C."/>
            <person name="Birren B."/>
        </authorList>
    </citation>
    <scope>NUCLEOTIDE SEQUENCE [LARGE SCALE GENOMIC DNA]</scope>
    <source>
        <strain evidence="2 3">WAL-18680</strain>
    </source>
</reference>
<evidence type="ECO:0000313" key="2">
    <source>
        <dbReference type="EMBL" id="EHI61024.1"/>
    </source>
</evidence>
<dbReference type="HOGENOM" id="CLU_031688_0_0_9"/>
<evidence type="ECO:0000256" key="1">
    <source>
        <dbReference type="SAM" id="Phobius"/>
    </source>
</evidence>
<feature type="transmembrane region" description="Helical" evidence="1">
    <location>
        <begin position="501"/>
        <end position="522"/>
    </location>
</feature>
<gene>
    <name evidence="2" type="ORF">HMPREF9473_01089</name>
</gene>
<sequence>MKLNPQGGKWRRLDNTAKIFPVIANEHLSNVFRISMTLNEEIVPEVLQQALEEVLPWFQGFRVKLRRGIFWYYFESNRRTPEIEKEATYPCKYIDPHSNQLFLFRVSYYQNRINLEVFHAVTDGLGAVNFIRELTYRYLQLLEGEGGTAPAGPSDSCVTEVEDGYLKNYKKVKKARYSSRRAFHIREELLPLDEVNVLHGYVKLAPLKAAGKEKHVSITKYLTACLIYAIYEEYFHGQIMTEHIGVNLPVNLRAFFDSETTANFFAVSCIEFLAQKEDVTFDDVLEVVCQQMEEKITKEKMEETISYNVSNEKKWYVRIAPLPLKWIAVNLIFRRNDRNHTITLSNIGPIKVDEEYRDAIRQCHLIIGVSKRQPIKCAVCAYEEDVIVSFTSVYEDTKVQDRFFKILRDNGIPVEVESNGVAEQEVDKGMYPEVSYDVDKWKKMTNLFYAVLIAVAACLGVVNYLTYTGSMWSVIAIACMAYVGMTVRYSIMRHANLGSKMLIQILGAGALVVVIDVMTGYNGWSVDYAIPSMILFADIAIVFLIIVNRLNWQSYFMYQIAVTVFSFVPFILWAAGFIDRPLMAIITVIISVLVLTVTVLLGDRRVKNELIRRFHF</sequence>
<feature type="transmembrane region" description="Helical" evidence="1">
    <location>
        <begin position="555"/>
        <end position="576"/>
    </location>
</feature>